<dbReference type="EMBL" id="JBHSKD010000004">
    <property type="protein sequence ID" value="MFC5175656.1"/>
    <property type="molecule type" value="Genomic_DNA"/>
</dbReference>
<dbReference type="Proteomes" id="UP001596087">
    <property type="component" value="Unassembled WGS sequence"/>
</dbReference>
<name>A0ABW0BEI2_9ACTN</name>
<protein>
    <submittedName>
        <fullName evidence="2">Uncharacterized protein</fullName>
    </submittedName>
</protein>
<proteinExistence type="predicted"/>
<feature type="compositionally biased region" description="Low complexity" evidence="1">
    <location>
        <begin position="59"/>
        <end position="71"/>
    </location>
</feature>
<evidence type="ECO:0000256" key="1">
    <source>
        <dbReference type="SAM" id="MobiDB-lite"/>
    </source>
</evidence>
<dbReference type="RefSeq" id="WP_378586764.1">
    <property type="nucleotide sequence ID" value="NZ_JBHSKD010000004.1"/>
</dbReference>
<feature type="compositionally biased region" description="Basic and acidic residues" evidence="1">
    <location>
        <begin position="49"/>
        <end position="58"/>
    </location>
</feature>
<reference evidence="3" key="1">
    <citation type="journal article" date="2019" name="Int. J. Syst. Evol. Microbiol.">
        <title>The Global Catalogue of Microorganisms (GCM) 10K type strain sequencing project: providing services to taxonomists for standard genome sequencing and annotation.</title>
        <authorList>
            <consortium name="The Broad Institute Genomics Platform"/>
            <consortium name="The Broad Institute Genome Sequencing Center for Infectious Disease"/>
            <person name="Wu L."/>
            <person name="Ma J."/>
        </authorList>
    </citation>
    <scope>NUCLEOTIDE SEQUENCE [LARGE SCALE GENOMIC DNA]</scope>
    <source>
        <strain evidence="3">DFY41</strain>
    </source>
</reference>
<organism evidence="2 3">
    <name type="scientific">Nocardioides taihuensis</name>
    <dbReference type="NCBI Taxonomy" id="1835606"/>
    <lineage>
        <taxon>Bacteria</taxon>
        <taxon>Bacillati</taxon>
        <taxon>Actinomycetota</taxon>
        <taxon>Actinomycetes</taxon>
        <taxon>Propionibacteriales</taxon>
        <taxon>Nocardioidaceae</taxon>
        <taxon>Nocardioides</taxon>
    </lineage>
</organism>
<gene>
    <name evidence="2" type="ORF">ACFPGP_03165</name>
</gene>
<keyword evidence="3" id="KW-1185">Reference proteome</keyword>
<comment type="caution">
    <text evidence="2">The sequence shown here is derived from an EMBL/GenBank/DDBJ whole genome shotgun (WGS) entry which is preliminary data.</text>
</comment>
<sequence length="71" mass="7875">MEKPFGQDLWRNLQAVHVDRDGTFRAPVRITGDDGIVVGVDAVEHVDARHPAPTDRRPGLLSRLLRRPPGA</sequence>
<evidence type="ECO:0000313" key="2">
    <source>
        <dbReference type="EMBL" id="MFC5175656.1"/>
    </source>
</evidence>
<feature type="region of interest" description="Disordered" evidence="1">
    <location>
        <begin position="49"/>
        <end position="71"/>
    </location>
</feature>
<evidence type="ECO:0000313" key="3">
    <source>
        <dbReference type="Proteomes" id="UP001596087"/>
    </source>
</evidence>
<accession>A0ABW0BEI2</accession>